<dbReference type="PROSITE" id="PS50965">
    <property type="entry name" value="NERD"/>
    <property type="match status" value="1"/>
</dbReference>
<dbReference type="AlphaFoldDB" id="A0A841T467"/>
<organism evidence="2 3">
    <name type="scientific">Cohnella lubricantis</name>
    <dbReference type="NCBI Taxonomy" id="2163172"/>
    <lineage>
        <taxon>Bacteria</taxon>
        <taxon>Bacillati</taxon>
        <taxon>Bacillota</taxon>
        <taxon>Bacilli</taxon>
        <taxon>Bacillales</taxon>
        <taxon>Paenibacillaceae</taxon>
        <taxon>Cohnella</taxon>
    </lineage>
</organism>
<evidence type="ECO:0000313" key="3">
    <source>
        <dbReference type="Proteomes" id="UP000574133"/>
    </source>
</evidence>
<proteinExistence type="predicted"/>
<evidence type="ECO:0000313" key="2">
    <source>
        <dbReference type="EMBL" id="MBB6676363.1"/>
    </source>
</evidence>
<keyword evidence="3" id="KW-1185">Reference proteome</keyword>
<dbReference type="Pfam" id="PF08378">
    <property type="entry name" value="NERD"/>
    <property type="match status" value="1"/>
</dbReference>
<feature type="domain" description="NERD" evidence="1">
    <location>
        <begin position="22"/>
        <end position="137"/>
    </location>
</feature>
<name>A0A841T467_9BACL</name>
<accession>A0A841T467</accession>
<gene>
    <name evidence="2" type="ORF">H4Q31_03375</name>
</gene>
<sequence length="215" mass="25253">MMTGKPAQPEALKKQKVEASRIGELGEYKINIQLDQLPKNTKHLSDLLIRKTRSRTGYSQIDHVVLSPYGLFVIETKNYTGEIKGKKEDTYWRVSNRFNLYNPLKQNYGHIKAIEEQLKSFTFPNLTFISMVSFTMRCRFSIDPQLRMIESNELVVYDTELSEFIQRKINRIRAMSNQPLLTDEDILAQYEILQKANITNPEIRQQHIAKIKRNW</sequence>
<dbReference type="InterPro" id="IPR011528">
    <property type="entry name" value="NERD"/>
</dbReference>
<dbReference type="EMBL" id="JACJVN010000015">
    <property type="protein sequence ID" value="MBB6676363.1"/>
    <property type="molecule type" value="Genomic_DNA"/>
</dbReference>
<protein>
    <submittedName>
        <fullName evidence="2">NERD domain-containing protein</fullName>
    </submittedName>
</protein>
<dbReference type="RefSeq" id="WP_185177656.1">
    <property type="nucleotide sequence ID" value="NZ_CBCSEP010000003.1"/>
</dbReference>
<comment type="caution">
    <text evidence="2">The sequence shown here is derived from an EMBL/GenBank/DDBJ whole genome shotgun (WGS) entry which is preliminary data.</text>
</comment>
<dbReference type="Proteomes" id="UP000574133">
    <property type="component" value="Unassembled WGS sequence"/>
</dbReference>
<reference evidence="2 3" key="1">
    <citation type="submission" date="2020-08" db="EMBL/GenBank/DDBJ databases">
        <title>Cohnella phylogeny.</title>
        <authorList>
            <person name="Dunlap C."/>
        </authorList>
    </citation>
    <scope>NUCLEOTIDE SEQUENCE [LARGE SCALE GENOMIC DNA]</scope>
    <source>
        <strain evidence="2 3">DSM 103658</strain>
    </source>
</reference>
<evidence type="ECO:0000259" key="1">
    <source>
        <dbReference type="PROSITE" id="PS50965"/>
    </source>
</evidence>